<dbReference type="OrthoDB" id="674736at2"/>
<organism evidence="2 3">
    <name type="scientific">Chitinophaga silvatica</name>
    <dbReference type="NCBI Taxonomy" id="2282649"/>
    <lineage>
        <taxon>Bacteria</taxon>
        <taxon>Pseudomonadati</taxon>
        <taxon>Bacteroidota</taxon>
        <taxon>Chitinophagia</taxon>
        <taxon>Chitinophagales</taxon>
        <taxon>Chitinophagaceae</taxon>
        <taxon>Chitinophaga</taxon>
    </lineage>
</organism>
<accession>A0A3E1YET7</accession>
<sequence length="183" mass="21512">MRREIAEYISAYQFVLQRFTDLVIIYSAIGIFLIPVCQDIFKREILNSFMIGSFIVFWLLFASSVYYAIRLIIPYAVGYLTVPSVYYKNIRLKYEQMVGSEEVLDIILQISYISELEFSLEVNRLIYLRKSSFYIRALRLGLLSAVPFIVCLIFHIIKNEQNAQVSREVETKKFSNFPIQKKN</sequence>
<feature type="transmembrane region" description="Helical" evidence="1">
    <location>
        <begin position="19"/>
        <end position="37"/>
    </location>
</feature>
<evidence type="ECO:0000313" key="3">
    <source>
        <dbReference type="Proteomes" id="UP000260644"/>
    </source>
</evidence>
<dbReference type="RefSeq" id="WP_116974733.1">
    <property type="nucleotide sequence ID" value="NZ_QPMM01000002.1"/>
</dbReference>
<keyword evidence="1" id="KW-1133">Transmembrane helix</keyword>
<evidence type="ECO:0000256" key="1">
    <source>
        <dbReference type="SAM" id="Phobius"/>
    </source>
</evidence>
<proteinExistence type="predicted"/>
<keyword evidence="1" id="KW-0812">Transmembrane</keyword>
<name>A0A3E1YET7_9BACT</name>
<feature type="transmembrane region" description="Helical" evidence="1">
    <location>
        <begin position="137"/>
        <end position="157"/>
    </location>
</feature>
<protein>
    <submittedName>
        <fullName evidence="2">Uncharacterized protein</fullName>
    </submittedName>
</protein>
<reference evidence="2 3" key="1">
    <citation type="submission" date="2018-07" db="EMBL/GenBank/DDBJ databases">
        <title>Chitinophaga K2CV101002-2 sp. nov., isolated from a monsoon evergreen broad-leaved forest soil.</title>
        <authorList>
            <person name="Lv Y."/>
        </authorList>
    </citation>
    <scope>NUCLEOTIDE SEQUENCE [LARGE SCALE GENOMIC DNA]</scope>
    <source>
        <strain evidence="2 3">GDMCC 1.1288</strain>
    </source>
</reference>
<comment type="caution">
    <text evidence="2">The sequence shown here is derived from an EMBL/GenBank/DDBJ whole genome shotgun (WGS) entry which is preliminary data.</text>
</comment>
<feature type="transmembrane region" description="Helical" evidence="1">
    <location>
        <begin position="67"/>
        <end position="87"/>
    </location>
</feature>
<dbReference type="AlphaFoldDB" id="A0A3E1YET7"/>
<dbReference type="EMBL" id="QPMM01000002">
    <property type="protein sequence ID" value="RFS24807.1"/>
    <property type="molecule type" value="Genomic_DNA"/>
</dbReference>
<dbReference type="Proteomes" id="UP000260644">
    <property type="component" value="Unassembled WGS sequence"/>
</dbReference>
<keyword evidence="3" id="KW-1185">Reference proteome</keyword>
<evidence type="ECO:0000313" key="2">
    <source>
        <dbReference type="EMBL" id="RFS24807.1"/>
    </source>
</evidence>
<gene>
    <name evidence="2" type="ORF">DVR12_06325</name>
</gene>
<feature type="transmembrane region" description="Helical" evidence="1">
    <location>
        <begin position="44"/>
        <end position="61"/>
    </location>
</feature>
<keyword evidence="1" id="KW-0472">Membrane</keyword>